<dbReference type="Proteomes" id="UP001159363">
    <property type="component" value="Chromosome 3"/>
</dbReference>
<comment type="caution">
    <text evidence="1">The sequence shown here is derived from an EMBL/GenBank/DDBJ whole genome shotgun (WGS) entry which is preliminary data.</text>
</comment>
<name>A0ABQ9HWE4_9NEOP</name>
<protein>
    <submittedName>
        <fullName evidence="1">Uncharacterized protein</fullName>
    </submittedName>
</protein>
<accession>A0ABQ9HWE4</accession>
<sequence>MLAKEKYCMIQTHAAINDHQIRYRYGPTKFALLCGCRLDSKIMYPRLTSTIRRQPVGYVPRILSANSKRSVIEQPIDSEAVTLRGGKWNGTPRLLGRGLSFTHRGAELRLPRNIRARITGEPIDDSREGAGGRAVSLLASHQDELGSLPDFREWESCRAMPLVGGFSRDLPFTQPFHSGAAPYSPRFTLRKYLLRHVRYEMSIQVCEERNISLDTDYCFHHAYCTLVHREPIRVFGKENTNTFSVVDNCKGGIRSVGVWPVSKDVFQDYNFVAAMKFESDEGPGTIVTFKEYLDVLFKWPIASNLPLRMNKMMRDSTMIILHTEKGYEMWSKLDPKKDFLLIGRLPSQREAMVEPAFFSRVWLGIQREVSNSTRANCKSNEFLNCSSCRREIFRSLLID</sequence>
<evidence type="ECO:0000313" key="1">
    <source>
        <dbReference type="EMBL" id="KAJ8888411.1"/>
    </source>
</evidence>
<organism evidence="1 2">
    <name type="scientific">Dryococelus australis</name>
    <dbReference type="NCBI Taxonomy" id="614101"/>
    <lineage>
        <taxon>Eukaryota</taxon>
        <taxon>Metazoa</taxon>
        <taxon>Ecdysozoa</taxon>
        <taxon>Arthropoda</taxon>
        <taxon>Hexapoda</taxon>
        <taxon>Insecta</taxon>
        <taxon>Pterygota</taxon>
        <taxon>Neoptera</taxon>
        <taxon>Polyneoptera</taxon>
        <taxon>Phasmatodea</taxon>
        <taxon>Verophasmatodea</taxon>
        <taxon>Anareolatae</taxon>
        <taxon>Phasmatidae</taxon>
        <taxon>Eurycanthinae</taxon>
        <taxon>Dryococelus</taxon>
    </lineage>
</organism>
<proteinExistence type="predicted"/>
<keyword evidence="2" id="KW-1185">Reference proteome</keyword>
<reference evidence="1 2" key="1">
    <citation type="submission" date="2023-02" db="EMBL/GenBank/DDBJ databases">
        <title>LHISI_Scaffold_Assembly.</title>
        <authorList>
            <person name="Stuart O.P."/>
            <person name="Cleave R."/>
            <person name="Magrath M.J.L."/>
            <person name="Mikheyev A.S."/>
        </authorList>
    </citation>
    <scope>NUCLEOTIDE SEQUENCE [LARGE SCALE GENOMIC DNA]</scope>
    <source>
        <strain evidence="1">Daus_M_001</strain>
        <tissue evidence="1">Leg muscle</tissue>
    </source>
</reference>
<evidence type="ECO:0000313" key="2">
    <source>
        <dbReference type="Proteomes" id="UP001159363"/>
    </source>
</evidence>
<dbReference type="EMBL" id="JARBHB010000003">
    <property type="protein sequence ID" value="KAJ8888411.1"/>
    <property type="molecule type" value="Genomic_DNA"/>
</dbReference>
<gene>
    <name evidence="1" type="ORF">PR048_007901</name>
</gene>